<gene>
    <name evidence="1" type="ORF">GCM10010411_90450</name>
</gene>
<evidence type="ECO:0000313" key="1">
    <source>
        <dbReference type="EMBL" id="GAA2636998.1"/>
    </source>
</evidence>
<organism evidence="1 2">
    <name type="scientific">Actinomadura fulvescens</name>
    <dbReference type="NCBI Taxonomy" id="46160"/>
    <lineage>
        <taxon>Bacteria</taxon>
        <taxon>Bacillati</taxon>
        <taxon>Actinomycetota</taxon>
        <taxon>Actinomycetes</taxon>
        <taxon>Streptosporangiales</taxon>
        <taxon>Thermomonosporaceae</taxon>
        <taxon>Actinomadura</taxon>
    </lineage>
</organism>
<reference evidence="1 2" key="1">
    <citation type="journal article" date="2019" name="Int. J. Syst. Evol. Microbiol.">
        <title>The Global Catalogue of Microorganisms (GCM) 10K type strain sequencing project: providing services to taxonomists for standard genome sequencing and annotation.</title>
        <authorList>
            <consortium name="The Broad Institute Genomics Platform"/>
            <consortium name="The Broad Institute Genome Sequencing Center for Infectious Disease"/>
            <person name="Wu L."/>
            <person name="Ma J."/>
        </authorList>
    </citation>
    <scope>NUCLEOTIDE SEQUENCE [LARGE SCALE GENOMIC DNA]</scope>
    <source>
        <strain evidence="1 2">JCM 6833</strain>
    </source>
</reference>
<dbReference type="EMBL" id="BAAATD010000021">
    <property type="protein sequence ID" value="GAA2636998.1"/>
    <property type="molecule type" value="Genomic_DNA"/>
</dbReference>
<proteinExistence type="predicted"/>
<evidence type="ECO:0000313" key="2">
    <source>
        <dbReference type="Proteomes" id="UP001501509"/>
    </source>
</evidence>
<dbReference type="Proteomes" id="UP001501509">
    <property type="component" value="Unassembled WGS sequence"/>
</dbReference>
<accession>A0ABN3QW64</accession>
<sequence>MTTVPTHRSRDWQLPNGRAAISQARKAVHNALQEWGLGHTAGEVADHLTQLMNQLNATSRGPFDLRLELRQSARLLLGEIRRRSPAPPDSGGESGHGIVAVTYGKRTTRDGARWYTHAFSWSPPEETAGAH</sequence>
<name>A0ABN3QW64_9ACTN</name>
<dbReference type="RefSeq" id="WP_344548951.1">
    <property type="nucleotide sequence ID" value="NZ_BAAATD010000021.1"/>
</dbReference>
<keyword evidence="2" id="KW-1185">Reference proteome</keyword>
<protein>
    <submittedName>
        <fullName evidence="1">Uncharacterized protein</fullName>
    </submittedName>
</protein>
<comment type="caution">
    <text evidence="1">The sequence shown here is derived from an EMBL/GenBank/DDBJ whole genome shotgun (WGS) entry which is preliminary data.</text>
</comment>